<name>A0AAD1UC86_EUPCR</name>
<accession>A0AAD1UC86</accession>
<reference evidence="2" key="1">
    <citation type="submission" date="2023-07" db="EMBL/GenBank/DDBJ databases">
        <authorList>
            <consortium name="AG Swart"/>
            <person name="Singh M."/>
            <person name="Singh A."/>
            <person name="Seah K."/>
            <person name="Emmerich C."/>
        </authorList>
    </citation>
    <scope>NUCLEOTIDE SEQUENCE</scope>
    <source>
        <strain evidence="2">DP1</strain>
    </source>
</reference>
<dbReference type="EMBL" id="CAMPGE010005110">
    <property type="protein sequence ID" value="CAI2363956.1"/>
    <property type="molecule type" value="Genomic_DNA"/>
</dbReference>
<evidence type="ECO:0000313" key="2">
    <source>
        <dbReference type="EMBL" id="CAI2363956.1"/>
    </source>
</evidence>
<protein>
    <submittedName>
        <fullName evidence="2">Uncharacterized protein</fullName>
    </submittedName>
</protein>
<proteinExistence type="predicted"/>
<evidence type="ECO:0000313" key="3">
    <source>
        <dbReference type="Proteomes" id="UP001295684"/>
    </source>
</evidence>
<comment type="caution">
    <text evidence="2">The sequence shown here is derived from an EMBL/GenBank/DDBJ whole genome shotgun (WGS) entry which is preliminary data.</text>
</comment>
<sequence>MSEGLYFQKEWLKVCCENLVYAECLRCSEFACHKCLMKYHHHGNWKLVRSKFLMYFLEDNTKIECHFCGGKDGKHTHCRWLTLDLFKRTKINFRLAKKFRDDNYIKLAQRKFDELAVSILEEVKKKNVRKDRKFKGMLKAPAQGINFHNLSVLCEKVDGLNTDILNYCYKNNILVKHETPNIYGLYNIGSSKPESTKEKDDEIAQKQEQLAALRKEKQEHEKKYNQINKKKEETAEEFYDSFKKFAREKVIKTLEMYKEDSLDEPSPVRIEETKEVGRMQAQFIDLPAQPKFNEEHIYICYKAGNQNYLHIKKPNCFGDGSSDSIHVHMCSFYGLGNLSLDVRKKCGREIITEFVDKYYLPTLKDLELNYLDKDDELVKTFLNECIVNPMDQLILNERGLMKYHKKKRVPYAPYKDSILKSFKNVKESVKLGYFQFNSKEISEVVQNCCHITQFLEIENSNITVDSDFNFGNRDTHIDVISFKNTKFSSSTGIKKAAENIVKAISNSALQYSLKEIRRSGCNIGDTILEDCLKDQDLDIVVVSTK</sequence>
<dbReference type="AlphaFoldDB" id="A0AAD1UC86"/>
<keyword evidence="3" id="KW-1185">Reference proteome</keyword>
<gene>
    <name evidence="2" type="ORF">ECRASSUSDP1_LOCUS5296</name>
</gene>
<dbReference type="Proteomes" id="UP001295684">
    <property type="component" value="Unassembled WGS sequence"/>
</dbReference>
<feature type="coiled-coil region" evidence="1">
    <location>
        <begin position="196"/>
        <end position="237"/>
    </location>
</feature>
<keyword evidence="1" id="KW-0175">Coiled coil</keyword>
<evidence type="ECO:0000256" key="1">
    <source>
        <dbReference type="SAM" id="Coils"/>
    </source>
</evidence>
<organism evidence="2 3">
    <name type="scientific">Euplotes crassus</name>
    <dbReference type="NCBI Taxonomy" id="5936"/>
    <lineage>
        <taxon>Eukaryota</taxon>
        <taxon>Sar</taxon>
        <taxon>Alveolata</taxon>
        <taxon>Ciliophora</taxon>
        <taxon>Intramacronucleata</taxon>
        <taxon>Spirotrichea</taxon>
        <taxon>Hypotrichia</taxon>
        <taxon>Euplotida</taxon>
        <taxon>Euplotidae</taxon>
        <taxon>Moneuplotes</taxon>
    </lineage>
</organism>